<sequence length="241" mass="27007">MSQTELCAPVYLPTPTEDVVFSVLGREKHGERFGWSDLPHFPVGTKSRPFPITILCRNEDKYNELCIIAPYTYRITCKKIRNHYNVSQALSLLRDWEFISEVLSSPDRFYLVFKGNEGHEMITLCWADAYELYRGQALPHVGHRCTLLLEALMSMILRDRKPQRLTDVQEDLSHFDAELDRLTSSFSSIQLGERTNAGPGAVGPSTSKSCSSPTQGSIQFMQSHAPSVGKAAQQGASCCSK</sequence>
<dbReference type="HOGENOM" id="CLU_1152132_0_0_1"/>
<protein>
    <submittedName>
        <fullName evidence="2">Uncharacterized protein</fullName>
    </submittedName>
</protein>
<evidence type="ECO:0000313" key="3">
    <source>
        <dbReference type="Proteomes" id="UP000008370"/>
    </source>
</evidence>
<accession>K5UHC4</accession>
<name>K5UHC4_PHACS</name>
<feature type="compositionally biased region" description="Polar residues" evidence="1">
    <location>
        <begin position="204"/>
        <end position="225"/>
    </location>
</feature>
<organism evidence="2 3">
    <name type="scientific">Phanerochaete carnosa (strain HHB-10118-sp)</name>
    <name type="common">White-rot fungus</name>
    <name type="synonym">Peniophora carnosa</name>
    <dbReference type="NCBI Taxonomy" id="650164"/>
    <lineage>
        <taxon>Eukaryota</taxon>
        <taxon>Fungi</taxon>
        <taxon>Dikarya</taxon>
        <taxon>Basidiomycota</taxon>
        <taxon>Agaricomycotina</taxon>
        <taxon>Agaricomycetes</taxon>
        <taxon>Polyporales</taxon>
        <taxon>Phanerochaetaceae</taxon>
        <taxon>Phanerochaete</taxon>
    </lineage>
</organism>
<reference evidence="2 3" key="1">
    <citation type="journal article" date="2012" name="BMC Genomics">
        <title>Comparative genomics of the white-rot fungi, Phanerochaete carnosa and P. chrysosporium, to elucidate the genetic basis of the distinct wood types they colonize.</title>
        <authorList>
            <person name="Suzuki H."/>
            <person name="MacDonald J."/>
            <person name="Syed K."/>
            <person name="Salamov A."/>
            <person name="Hori C."/>
            <person name="Aerts A."/>
            <person name="Henrissat B."/>
            <person name="Wiebenga A."/>
            <person name="vanKuyk P.A."/>
            <person name="Barry K."/>
            <person name="Lindquist E."/>
            <person name="LaButti K."/>
            <person name="Lapidus A."/>
            <person name="Lucas S."/>
            <person name="Coutinho P."/>
            <person name="Gong Y."/>
            <person name="Samejima M."/>
            <person name="Mahadevan R."/>
            <person name="Abou-Zaid M."/>
            <person name="de Vries R.P."/>
            <person name="Igarashi K."/>
            <person name="Yadav J.S."/>
            <person name="Grigoriev I.V."/>
            <person name="Master E.R."/>
        </authorList>
    </citation>
    <scope>NUCLEOTIDE SEQUENCE [LARGE SCALE GENOMIC DNA]</scope>
    <source>
        <strain evidence="2 3">HHB-10118-sp</strain>
    </source>
</reference>
<dbReference type="InParanoid" id="K5UHC4"/>
<dbReference type="EMBL" id="JH930669">
    <property type="protein sequence ID" value="EKM48881.1"/>
    <property type="molecule type" value="Genomic_DNA"/>
</dbReference>
<dbReference type="AlphaFoldDB" id="K5UHC4"/>
<dbReference type="Proteomes" id="UP000008370">
    <property type="component" value="Unassembled WGS sequence"/>
</dbReference>
<evidence type="ECO:0000313" key="2">
    <source>
        <dbReference type="EMBL" id="EKM48881.1"/>
    </source>
</evidence>
<dbReference type="KEGG" id="pco:PHACADRAFT_33716"/>
<gene>
    <name evidence="2" type="ORF">PHACADRAFT_33716</name>
</gene>
<dbReference type="RefSeq" id="XP_007402568.1">
    <property type="nucleotide sequence ID" value="XM_007402506.1"/>
</dbReference>
<feature type="region of interest" description="Disordered" evidence="1">
    <location>
        <begin position="192"/>
        <end position="226"/>
    </location>
</feature>
<dbReference type="GeneID" id="18919844"/>
<keyword evidence="3" id="KW-1185">Reference proteome</keyword>
<proteinExistence type="predicted"/>
<evidence type="ECO:0000256" key="1">
    <source>
        <dbReference type="SAM" id="MobiDB-lite"/>
    </source>
</evidence>